<sequence length="236" mass="24922">MDRRKFLAATGSALGAASLAGCGLLGSNELPPPRRSDVFESIEASANALVVPLESQPEAEAAATDGNNAVGADAVGSLAPVGVARAAKGRGAVGRGSRGSYAGAPHGAHGRAIWHGEDDDDEWRDDHQSQIEMYQVAIPAVAFARVGGPTDDEDNLPGAGPPGNWDARMQNVDAGEQVRWERDLREGWYRVGANLQAENGDRDLGWSAVDLNVVESGGQFQIDEKWKVEPRLNTSD</sequence>
<organism evidence="2 3">
    <name type="scientific">Halorientalis persicus</name>
    <dbReference type="NCBI Taxonomy" id="1367881"/>
    <lineage>
        <taxon>Archaea</taxon>
        <taxon>Methanobacteriati</taxon>
        <taxon>Methanobacteriota</taxon>
        <taxon>Stenosarchaea group</taxon>
        <taxon>Halobacteria</taxon>
        <taxon>Halobacteriales</taxon>
        <taxon>Haloarculaceae</taxon>
        <taxon>Halorientalis</taxon>
    </lineage>
</organism>
<gene>
    <name evidence="2" type="ORF">SAMN05216388_1001381</name>
</gene>
<evidence type="ECO:0000313" key="3">
    <source>
        <dbReference type="Proteomes" id="UP000198775"/>
    </source>
</evidence>
<dbReference type="OrthoDB" id="199072at2157"/>
<name>A0A1H8DTR7_9EURY</name>
<evidence type="ECO:0000256" key="1">
    <source>
        <dbReference type="SAM" id="MobiDB-lite"/>
    </source>
</evidence>
<protein>
    <submittedName>
        <fullName evidence="2">Uncharacterized protein</fullName>
    </submittedName>
</protein>
<accession>A0A1H8DTR7</accession>
<dbReference type="RefSeq" id="WP_092657035.1">
    <property type="nucleotide sequence ID" value="NZ_FOCX01000001.1"/>
</dbReference>
<dbReference type="AlphaFoldDB" id="A0A1H8DTR7"/>
<evidence type="ECO:0000313" key="2">
    <source>
        <dbReference type="EMBL" id="SEN10613.1"/>
    </source>
</evidence>
<proteinExistence type="predicted"/>
<dbReference type="Proteomes" id="UP000198775">
    <property type="component" value="Unassembled WGS sequence"/>
</dbReference>
<dbReference type="EMBL" id="FOCX01000001">
    <property type="protein sequence ID" value="SEN10613.1"/>
    <property type="molecule type" value="Genomic_DNA"/>
</dbReference>
<reference evidence="3" key="1">
    <citation type="submission" date="2016-10" db="EMBL/GenBank/DDBJ databases">
        <authorList>
            <person name="Varghese N."/>
            <person name="Submissions S."/>
        </authorList>
    </citation>
    <scope>NUCLEOTIDE SEQUENCE [LARGE SCALE GENOMIC DNA]</scope>
    <source>
        <strain evidence="3">IBRC-M 10043</strain>
    </source>
</reference>
<dbReference type="PROSITE" id="PS51257">
    <property type="entry name" value="PROKAR_LIPOPROTEIN"/>
    <property type="match status" value="1"/>
</dbReference>
<feature type="region of interest" description="Disordered" evidence="1">
    <location>
        <begin position="88"/>
        <end position="110"/>
    </location>
</feature>
<keyword evidence="3" id="KW-1185">Reference proteome</keyword>